<dbReference type="InterPro" id="IPR009056">
    <property type="entry name" value="Cyt_c-like_dom"/>
</dbReference>
<accession>A0A1M6Y212</accession>
<dbReference type="Proteomes" id="UP000183974">
    <property type="component" value="Unassembled WGS sequence"/>
</dbReference>
<dbReference type="OrthoDB" id="9805828at2"/>
<evidence type="ECO:0000313" key="10">
    <source>
        <dbReference type="Proteomes" id="UP000183974"/>
    </source>
</evidence>
<dbReference type="GO" id="GO:0009055">
    <property type="term" value="F:electron transfer activity"/>
    <property type="evidence" value="ECO:0007669"/>
    <property type="project" value="InterPro"/>
</dbReference>
<dbReference type="AlphaFoldDB" id="A0A1M6Y212"/>
<keyword evidence="1" id="KW-0813">Transport</keyword>
<proteinExistence type="predicted"/>
<evidence type="ECO:0000256" key="1">
    <source>
        <dbReference type="ARBA" id="ARBA00022448"/>
    </source>
</evidence>
<keyword evidence="4" id="KW-0249">Electron transport</keyword>
<evidence type="ECO:0000256" key="6">
    <source>
        <dbReference type="PROSITE-ProRule" id="PRU00433"/>
    </source>
</evidence>
<sequence>MKTLITATAAMLAIAAPALAEGDAAAGEKEFRKCKSCHMIESPEGESIVKGGRVGPNLYGIIGSTAGTVEDFRYGEALVAKGEEGLVWDQENIVEYMEDPAKFIGGRSKMTFKLRKGGEDVAAYLATFSE</sequence>
<organism evidence="9 10">
    <name type="scientific">Roseovarius pacificus</name>
    <dbReference type="NCBI Taxonomy" id="337701"/>
    <lineage>
        <taxon>Bacteria</taxon>
        <taxon>Pseudomonadati</taxon>
        <taxon>Pseudomonadota</taxon>
        <taxon>Alphaproteobacteria</taxon>
        <taxon>Rhodobacterales</taxon>
        <taxon>Roseobacteraceae</taxon>
        <taxon>Roseovarius</taxon>
    </lineage>
</organism>
<reference evidence="9 10" key="1">
    <citation type="submission" date="2016-11" db="EMBL/GenBank/DDBJ databases">
        <authorList>
            <person name="Jaros S."/>
            <person name="Januszkiewicz K."/>
            <person name="Wedrychowicz H."/>
        </authorList>
    </citation>
    <scope>NUCLEOTIDE SEQUENCE [LARGE SCALE GENOMIC DNA]</scope>
    <source>
        <strain evidence="9 10">DSM 29589</strain>
    </source>
</reference>
<dbReference type="SUPFAM" id="SSF46626">
    <property type="entry name" value="Cytochrome c"/>
    <property type="match status" value="1"/>
</dbReference>
<evidence type="ECO:0000256" key="4">
    <source>
        <dbReference type="ARBA" id="ARBA00022982"/>
    </source>
</evidence>
<evidence type="ECO:0000256" key="5">
    <source>
        <dbReference type="ARBA" id="ARBA00023004"/>
    </source>
</evidence>
<dbReference type="Gene3D" id="1.10.760.10">
    <property type="entry name" value="Cytochrome c-like domain"/>
    <property type="match status" value="1"/>
</dbReference>
<keyword evidence="5 6" id="KW-0408">Iron</keyword>
<keyword evidence="7" id="KW-0732">Signal</keyword>
<evidence type="ECO:0000256" key="3">
    <source>
        <dbReference type="ARBA" id="ARBA00022723"/>
    </source>
</evidence>
<keyword evidence="10" id="KW-1185">Reference proteome</keyword>
<dbReference type="PANTHER" id="PTHR11961">
    <property type="entry name" value="CYTOCHROME C"/>
    <property type="match status" value="1"/>
</dbReference>
<dbReference type="GO" id="GO:0046872">
    <property type="term" value="F:metal ion binding"/>
    <property type="evidence" value="ECO:0007669"/>
    <property type="project" value="UniProtKB-KW"/>
</dbReference>
<evidence type="ECO:0000256" key="7">
    <source>
        <dbReference type="SAM" id="SignalP"/>
    </source>
</evidence>
<keyword evidence="3 6" id="KW-0479">Metal-binding</keyword>
<dbReference type="InterPro" id="IPR036909">
    <property type="entry name" value="Cyt_c-like_dom_sf"/>
</dbReference>
<feature type="signal peptide" evidence="7">
    <location>
        <begin position="1"/>
        <end position="20"/>
    </location>
</feature>
<evidence type="ECO:0000313" key="9">
    <source>
        <dbReference type="EMBL" id="SHL12291.1"/>
    </source>
</evidence>
<protein>
    <submittedName>
        <fullName evidence="9">Cytochrome c</fullName>
    </submittedName>
</protein>
<dbReference type="EMBL" id="FRBR01000001">
    <property type="protein sequence ID" value="SHL12291.1"/>
    <property type="molecule type" value="Genomic_DNA"/>
</dbReference>
<evidence type="ECO:0000256" key="2">
    <source>
        <dbReference type="ARBA" id="ARBA00022617"/>
    </source>
</evidence>
<gene>
    <name evidence="9" type="ORF">SAMN05444398_101663</name>
</gene>
<dbReference type="PROSITE" id="PS51007">
    <property type="entry name" value="CYTC"/>
    <property type="match status" value="1"/>
</dbReference>
<dbReference type="STRING" id="337701.SAMN05444398_101663"/>
<evidence type="ECO:0000259" key="8">
    <source>
        <dbReference type="PROSITE" id="PS51007"/>
    </source>
</evidence>
<dbReference type="RefSeq" id="WP_073032655.1">
    <property type="nucleotide sequence ID" value="NZ_BMLR01000001.1"/>
</dbReference>
<feature type="chain" id="PRO_5012432437" evidence="7">
    <location>
        <begin position="21"/>
        <end position="130"/>
    </location>
</feature>
<dbReference type="GO" id="GO:0020037">
    <property type="term" value="F:heme binding"/>
    <property type="evidence" value="ECO:0007669"/>
    <property type="project" value="InterPro"/>
</dbReference>
<name>A0A1M6Y212_9RHOB</name>
<feature type="domain" description="Cytochrome c" evidence="8">
    <location>
        <begin position="22"/>
        <end position="130"/>
    </location>
</feature>
<dbReference type="InterPro" id="IPR002327">
    <property type="entry name" value="Cyt_c_1A/1B"/>
</dbReference>
<keyword evidence="2 6" id="KW-0349">Heme</keyword>